<dbReference type="EMBL" id="GBXM01031336">
    <property type="protein sequence ID" value="JAH77241.1"/>
    <property type="molecule type" value="Transcribed_RNA"/>
</dbReference>
<organism evidence="1">
    <name type="scientific">Anguilla anguilla</name>
    <name type="common">European freshwater eel</name>
    <name type="synonym">Muraena anguilla</name>
    <dbReference type="NCBI Taxonomy" id="7936"/>
    <lineage>
        <taxon>Eukaryota</taxon>
        <taxon>Metazoa</taxon>
        <taxon>Chordata</taxon>
        <taxon>Craniata</taxon>
        <taxon>Vertebrata</taxon>
        <taxon>Euteleostomi</taxon>
        <taxon>Actinopterygii</taxon>
        <taxon>Neopterygii</taxon>
        <taxon>Teleostei</taxon>
        <taxon>Anguilliformes</taxon>
        <taxon>Anguillidae</taxon>
        <taxon>Anguilla</taxon>
    </lineage>
</organism>
<sequence>MAHQGVEFVRTAYGKNAVKVLYIRREGTHHSIIELKADVQLTLKTRKRLPAWRQL</sequence>
<name>A0A0E9VGX0_ANGAN</name>
<protein>
    <submittedName>
        <fullName evidence="1">Uncharacterized protein</fullName>
    </submittedName>
</protein>
<reference evidence="1" key="1">
    <citation type="submission" date="2014-11" db="EMBL/GenBank/DDBJ databases">
        <authorList>
            <person name="Amaro Gonzalez C."/>
        </authorList>
    </citation>
    <scope>NUCLEOTIDE SEQUENCE</scope>
</reference>
<reference evidence="1" key="2">
    <citation type="journal article" date="2015" name="Fish Shellfish Immunol.">
        <title>Early steps in the European eel (Anguilla anguilla)-Vibrio vulnificus interaction in the gills: Role of the RtxA13 toxin.</title>
        <authorList>
            <person name="Callol A."/>
            <person name="Pajuelo D."/>
            <person name="Ebbesson L."/>
            <person name="Teles M."/>
            <person name="MacKenzie S."/>
            <person name="Amaro C."/>
        </authorList>
    </citation>
    <scope>NUCLEOTIDE SEQUENCE</scope>
</reference>
<evidence type="ECO:0000313" key="1">
    <source>
        <dbReference type="EMBL" id="JAH77241.1"/>
    </source>
</evidence>
<dbReference type="AlphaFoldDB" id="A0A0E9VGX0"/>
<dbReference type="SUPFAM" id="SSF55620">
    <property type="entry name" value="Tetrahydrobiopterin biosynthesis enzymes-like"/>
    <property type="match status" value="1"/>
</dbReference>
<dbReference type="Gene3D" id="3.10.270.10">
    <property type="entry name" value="Urate Oxidase"/>
    <property type="match status" value="1"/>
</dbReference>
<proteinExistence type="predicted"/>
<accession>A0A0E9VGX0</accession>